<evidence type="ECO:0000313" key="1">
    <source>
        <dbReference type="EMBL" id="AEX61944.1"/>
    </source>
</evidence>
<protein>
    <submittedName>
        <fullName evidence="1">Uncharacterized protein</fullName>
    </submittedName>
</protein>
<name>H2EC06_9VIRU</name>
<reference evidence="1" key="1">
    <citation type="submission" date="2011-10" db="EMBL/GenBank/DDBJ databases">
        <title>Provirophages and transpovirons: unique mobilome of giant viruses.</title>
        <authorList>
            <person name="Desnues C."/>
            <person name="LaScola B."/>
            <person name="Yutin N."/>
            <person name="Fournous G."/>
            <person name="Koonin E."/>
            <person name="Raoult D."/>
        </authorList>
    </citation>
    <scope>NUCLEOTIDE SEQUENCE</scope>
    <source>
        <strain evidence="1">Mv13-c7</strain>
    </source>
</reference>
<sequence>MILLNKKIENLKLL</sequence>
<accession>H2EC06</accession>
<dbReference type="EMBL" id="JN885992">
    <property type="protein sequence ID" value="AEX61944.1"/>
    <property type="molecule type" value="Genomic_DNA"/>
</dbReference>
<gene>
    <name evidence="1" type="ORF">c7_R1082</name>
</gene>
<organism evidence="1">
    <name type="scientific">Megavirus courdo7</name>
    <dbReference type="NCBI Taxonomy" id="1128135"/>
    <lineage>
        <taxon>Viruses</taxon>
        <taxon>Varidnaviria</taxon>
        <taxon>Bamfordvirae</taxon>
        <taxon>Nucleocytoviricota</taxon>
        <taxon>Megaviricetes</taxon>
        <taxon>Imitervirales</taxon>
        <taxon>Mimiviridae</taxon>
        <taxon>Megamimivirinae</taxon>
        <taxon>Megavirus</taxon>
    </lineage>
</organism>
<proteinExistence type="predicted"/>